<evidence type="ECO:0000313" key="2">
    <source>
        <dbReference type="Proteomes" id="UP000789570"/>
    </source>
</evidence>
<dbReference type="Proteomes" id="UP000789570">
    <property type="component" value="Unassembled WGS sequence"/>
</dbReference>
<keyword evidence="2" id="KW-1185">Reference proteome</keyword>
<gene>
    <name evidence="1" type="ORF">FCALED_LOCUS14754</name>
</gene>
<dbReference type="EMBL" id="CAJVPQ010011455">
    <property type="protein sequence ID" value="CAG8727295.1"/>
    <property type="molecule type" value="Genomic_DNA"/>
</dbReference>
<dbReference type="OrthoDB" id="2438748at2759"/>
<proteinExistence type="predicted"/>
<comment type="caution">
    <text evidence="1">The sequence shown here is derived from an EMBL/GenBank/DDBJ whole genome shotgun (WGS) entry which is preliminary data.</text>
</comment>
<dbReference type="AlphaFoldDB" id="A0A9N9IAB2"/>
<feature type="non-terminal residue" evidence="1">
    <location>
        <position position="81"/>
    </location>
</feature>
<evidence type="ECO:0000313" key="1">
    <source>
        <dbReference type="EMBL" id="CAG8727295.1"/>
    </source>
</evidence>
<name>A0A9N9IAB2_9GLOM</name>
<organism evidence="1 2">
    <name type="scientific">Funneliformis caledonium</name>
    <dbReference type="NCBI Taxonomy" id="1117310"/>
    <lineage>
        <taxon>Eukaryota</taxon>
        <taxon>Fungi</taxon>
        <taxon>Fungi incertae sedis</taxon>
        <taxon>Mucoromycota</taxon>
        <taxon>Glomeromycotina</taxon>
        <taxon>Glomeromycetes</taxon>
        <taxon>Glomerales</taxon>
        <taxon>Glomeraceae</taxon>
        <taxon>Funneliformis</taxon>
    </lineage>
</organism>
<sequence length="81" mass="9288">MIYAVNLFEALANSSTEMEDFNDENSKDDVGRIFENVKVDDKLTCSNPMEVSYYSSCLFEDICFQFGKVPEDEYDESTKVS</sequence>
<reference evidence="1" key="1">
    <citation type="submission" date="2021-06" db="EMBL/GenBank/DDBJ databases">
        <authorList>
            <person name="Kallberg Y."/>
            <person name="Tangrot J."/>
            <person name="Rosling A."/>
        </authorList>
    </citation>
    <scope>NUCLEOTIDE SEQUENCE</scope>
    <source>
        <strain evidence="1">UK204</strain>
    </source>
</reference>
<protein>
    <submittedName>
        <fullName evidence="1">10240_t:CDS:1</fullName>
    </submittedName>
</protein>
<accession>A0A9N9IAB2</accession>